<comment type="function">
    <text evidence="7">Can catalyze the hydrolysis of ATP in the presence of single-stranded DNA, the ATP-dependent uptake of single-stranded DNA by duplex DNA, and the ATP-dependent hybridization of homologous single-stranded DNAs. It interacts with LexA causing its activation and leading to its autocatalytic cleavage.</text>
</comment>
<dbReference type="PROSITE" id="PS50163">
    <property type="entry name" value="RECA_3"/>
    <property type="match status" value="1"/>
</dbReference>
<dbReference type="PROSITE" id="PS50162">
    <property type="entry name" value="RECA_2"/>
    <property type="match status" value="1"/>
</dbReference>
<feature type="binding site" evidence="7">
    <location>
        <begin position="74"/>
        <end position="81"/>
    </location>
    <ligand>
        <name>ATP</name>
        <dbReference type="ChEBI" id="CHEBI:30616"/>
    </ligand>
</feature>
<dbReference type="Proteomes" id="UP000177478">
    <property type="component" value="Unassembled WGS sequence"/>
</dbReference>
<sequence>MAKKPREEKKEKGINSGVDLAVKELQEKYGEGAIMRLGDTRKVDVDVIPTGSISLDLALGVGGIPRGRVTEIYGPESSGKTTLCLHLVSEVQKMGGVAAYVDAEHALDPEYAKRIGVKINDLLISQPDNGEQALEIVEALVRSGGIQLIVVDSVAALTPRAEIEGEMDQQHMGLQARLMSHALRKLTGVISKTNTAVIFINQIRQKIGIMFGNPETTTGGLALKFYASLRIEIRRSAQIQVGEKIIGNRHKVKVVKNKVAAPFRTAEFDIIYNEGIAKLADIINLGAILGVVNKAGSWYNYNGQKLGQGIDGARQFLQENPKIEKEILAGIKKAAAKKELA</sequence>
<dbReference type="InterPro" id="IPR027417">
    <property type="entry name" value="P-loop_NTPase"/>
</dbReference>
<dbReference type="SUPFAM" id="SSF54752">
    <property type="entry name" value="RecA protein, C-terminal domain"/>
    <property type="match status" value="1"/>
</dbReference>
<keyword evidence="7 8" id="KW-0234">DNA repair</keyword>
<evidence type="ECO:0000256" key="3">
    <source>
        <dbReference type="ARBA" id="ARBA00022741"/>
    </source>
</evidence>
<comment type="similarity">
    <text evidence="1 7 9">Belongs to the RecA family.</text>
</comment>
<dbReference type="InterPro" id="IPR003593">
    <property type="entry name" value="AAA+_ATPase"/>
</dbReference>
<evidence type="ECO:0000313" key="13">
    <source>
        <dbReference type="Proteomes" id="UP000177478"/>
    </source>
</evidence>
<comment type="caution">
    <text evidence="12">The sequence shown here is derived from an EMBL/GenBank/DDBJ whole genome shotgun (WGS) entry which is preliminary data.</text>
</comment>
<dbReference type="Gene3D" id="3.40.50.300">
    <property type="entry name" value="P-loop containing nucleotide triphosphate hydrolases"/>
    <property type="match status" value="1"/>
</dbReference>
<evidence type="ECO:0000256" key="6">
    <source>
        <dbReference type="ARBA" id="ARBA00023172"/>
    </source>
</evidence>
<gene>
    <name evidence="7" type="primary">recA</name>
    <name evidence="12" type="ORF">A3F25_01360</name>
</gene>
<keyword evidence="7" id="KW-0963">Cytoplasm</keyword>
<dbReference type="GO" id="GO:0006310">
    <property type="term" value="P:DNA recombination"/>
    <property type="evidence" value="ECO:0007669"/>
    <property type="project" value="UniProtKB-UniRule"/>
</dbReference>
<dbReference type="CDD" id="cd00983">
    <property type="entry name" value="RecA"/>
    <property type="match status" value="1"/>
</dbReference>
<keyword evidence="3 7" id="KW-0547">Nucleotide-binding</keyword>
<dbReference type="InterPro" id="IPR013765">
    <property type="entry name" value="DNA_recomb/repair_RecA"/>
</dbReference>
<dbReference type="GO" id="GO:0009432">
    <property type="term" value="P:SOS response"/>
    <property type="evidence" value="ECO:0007669"/>
    <property type="project" value="UniProtKB-UniRule"/>
</dbReference>
<accession>A0A1F8G4G9</accession>
<dbReference type="SMART" id="SM00382">
    <property type="entry name" value="AAA"/>
    <property type="match status" value="1"/>
</dbReference>
<evidence type="ECO:0000256" key="5">
    <source>
        <dbReference type="ARBA" id="ARBA00023125"/>
    </source>
</evidence>
<evidence type="ECO:0000259" key="10">
    <source>
        <dbReference type="PROSITE" id="PS50162"/>
    </source>
</evidence>
<dbReference type="InterPro" id="IPR023400">
    <property type="entry name" value="RecA_C_sf"/>
</dbReference>
<dbReference type="Pfam" id="PF00154">
    <property type="entry name" value="RecA_N"/>
    <property type="match status" value="1"/>
</dbReference>
<dbReference type="InterPro" id="IPR020584">
    <property type="entry name" value="DNA_recomb/repair_RecA_CS"/>
</dbReference>
<feature type="domain" description="RecA family profile 1" evidence="10">
    <location>
        <begin position="44"/>
        <end position="203"/>
    </location>
</feature>
<comment type="subcellular location">
    <subcellularLocation>
        <location evidence="7">Cytoplasm</location>
    </subcellularLocation>
</comment>
<dbReference type="InterPro" id="IPR020587">
    <property type="entry name" value="RecA_monomer-monomer_interface"/>
</dbReference>
<keyword evidence="7 8" id="KW-0742">SOS response</keyword>
<keyword evidence="5 7" id="KW-0238">DNA-binding</keyword>
<evidence type="ECO:0000256" key="4">
    <source>
        <dbReference type="ARBA" id="ARBA00022840"/>
    </source>
</evidence>
<dbReference type="GO" id="GO:0005829">
    <property type="term" value="C:cytosol"/>
    <property type="evidence" value="ECO:0007669"/>
    <property type="project" value="TreeGrafter"/>
</dbReference>
<dbReference type="NCBIfam" id="TIGR02012">
    <property type="entry name" value="tigrfam_recA"/>
    <property type="match status" value="1"/>
</dbReference>
<dbReference type="SUPFAM" id="SSF52540">
    <property type="entry name" value="P-loop containing nucleoside triphosphate hydrolases"/>
    <property type="match status" value="1"/>
</dbReference>
<organism evidence="12 13">
    <name type="scientific">Candidatus Yanofskybacteria bacterium RIFCSPHIGHO2_12_FULL_45_19b</name>
    <dbReference type="NCBI Taxonomy" id="1802689"/>
    <lineage>
        <taxon>Bacteria</taxon>
        <taxon>Candidatus Yanofskyibacteriota</taxon>
    </lineage>
</organism>
<dbReference type="GO" id="GO:0006281">
    <property type="term" value="P:DNA repair"/>
    <property type="evidence" value="ECO:0007669"/>
    <property type="project" value="UniProtKB-UniRule"/>
</dbReference>
<dbReference type="AlphaFoldDB" id="A0A1F8G4G9"/>
<dbReference type="Pfam" id="PF21096">
    <property type="entry name" value="RecA_C"/>
    <property type="match status" value="1"/>
</dbReference>
<name>A0A1F8G4G9_9BACT</name>
<dbReference type="InterPro" id="IPR020588">
    <property type="entry name" value="RecA_ATP-bd"/>
</dbReference>
<evidence type="ECO:0000256" key="1">
    <source>
        <dbReference type="ARBA" id="ARBA00009391"/>
    </source>
</evidence>
<evidence type="ECO:0000256" key="7">
    <source>
        <dbReference type="HAMAP-Rule" id="MF_00268"/>
    </source>
</evidence>
<proteinExistence type="inferred from homology"/>
<dbReference type="PANTHER" id="PTHR45900">
    <property type="entry name" value="RECA"/>
    <property type="match status" value="1"/>
</dbReference>
<evidence type="ECO:0000256" key="2">
    <source>
        <dbReference type="ARBA" id="ARBA00015553"/>
    </source>
</evidence>
<dbReference type="GO" id="GO:0005524">
    <property type="term" value="F:ATP binding"/>
    <property type="evidence" value="ECO:0007669"/>
    <property type="project" value="UniProtKB-UniRule"/>
</dbReference>
<keyword evidence="7 9" id="KW-0227">DNA damage</keyword>
<dbReference type="FunFam" id="3.40.50.300:FF:000087">
    <property type="entry name" value="Recombinase RecA"/>
    <property type="match status" value="1"/>
</dbReference>
<dbReference type="PROSITE" id="PS00321">
    <property type="entry name" value="RECA_1"/>
    <property type="match status" value="1"/>
</dbReference>
<dbReference type="GO" id="GO:0003684">
    <property type="term" value="F:damaged DNA binding"/>
    <property type="evidence" value="ECO:0007669"/>
    <property type="project" value="UniProtKB-UniRule"/>
</dbReference>
<evidence type="ECO:0000256" key="9">
    <source>
        <dbReference type="RuleBase" id="RU004527"/>
    </source>
</evidence>
<evidence type="ECO:0000259" key="11">
    <source>
        <dbReference type="PROSITE" id="PS50163"/>
    </source>
</evidence>
<dbReference type="STRING" id="1802689.A3F25_01360"/>
<dbReference type="GO" id="GO:0003697">
    <property type="term" value="F:single-stranded DNA binding"/>
    <property type="evidence" value="ECO:0007669"/>
    <property type="project" value="UniProtKB-UniRule"/>
</dbReference>
<feature type="domain" description="RecA family profile 2" evidence="11">
    <location>
        <begin position="208"/>
        <end position="281"/>
    </location>
</feature>
<dbReference type="InterPro" id="IPR049428">
    <property type="entry name" value="RecA-like_N"/>
</dbReference>
<keyword evidence="6 7" id="KW-0233">DNA recombination</keyword>
<dbReference type="EMBL" id="MGKD01000008">
    <property type="protein sequence ID" value="OGN20151.1"/>
    <property type="molecule type" value="Genomic_DNA"/>
</dbReference>
<reference evidence="12 13" key="1">
    <citation type="journal article" date="2016" name="Nat. Commun.">
        <title>Thousands of microbial genomes shed light on interconnected biogeochemical processes in an aquifer system.</title>
        <authorList>
            <person name="Anantharaman K."/>
            <person name="Brown C.T."/>
            <person name="Hug L.A."/>
            <person name="Sharon I."/>
            <person name="Castelle C.J."/>
            <person name="Probst A.J."/>
            <person name="Thomas B.C."/>
            <person name="Singh A."/>
            <person name="Wilkins M.J."/>
            <person name="Karaoz U."/>
            <person name="Brodie E.L."/>
            <person name="Williams K.H."/>
            <person name="Hubbard S.S."/>
            <person name="Banfield J.F."/>
        </authorList>
    </citation>
    <scope>NUCLEOTIDE SEQUENCE [LARGE SCALE GENOMIC DNA]</scope>
</reference>
<protein>
    <recommendedName>
        <fullName evidence="2 7">Protein RecA</fullName>
    </recommendedName>
    <alternativeName>
        <fullName evidence="7 8">Recombinase A</fullName>
    </alternativeName>
</protein>
<dbReference type="GO" id="GO:0140664">
    <property type="term" value="F:ATP-dependent DNA damage sensor activity"/>
    <property type="evidence" value="ECO:0007669"/>
    <property type="project" value="InterPro"/>
</dbReference>
<dbReference type="PANTHER" id="PTHR45900:SF1">
    <property type="entry name" value="MITOCHONDRIAL DNA REPAIR PROTEIN RECA HOMOLOG-RELATED"/>
    <property type="match status" value="1"/>
</dbReference>
<dbReference type="PRINTS" id="PR00142">
    <property type="entry name" value="RECA"/>
</dbReference>
<evidence type="ECO:0000256" key="8">
    <source>
        <dbReference type="RuleBase" id="RU000526"/>
    </source>
</evidence>
<dbReference type="HAMAP" id="MF_00268">
    <property type="entry name" value="RecA"/>
    <property type="match status" value="1"/>
</dbReference>
<dbReference type="InterPro" id="IPR049261">
    <property type="entry name" value="RecA-like_C"/>
</dbReference>
<keyword evidence="4 7" id="KW-0067">ATP-binding</keyword>
<evidence type="ECO:0000313" key="12">
    <source>
        <dbReference type="EMBL" id="OGN20151.1"/>
    </source>
</evidence>